<gene>
    <name evidence="2" type="ORF">DNG_02327</name>
</gene>
<dbReference type="GO" id="GO:0019632">
    <property type="term" value="P:shikimate metabolic process"/>
    <property type="evidence" value="ECO:0007669"/>
    <property type="project" value="TreeGrafter"/>
</dbReference>
<dbReference type="InterPro" id="IPR036291">
    <property type="entry name" value="NAD(P)-bd_dom_sf"/>
</dbReference>
<dbReference type="GO" id="GO:0004764">
    <property type="term" value="F:shikimate 3-dehydrogenase (NADP+) activity"/>
    <property type="evidence" value="ECO:0007669"/>
    <property type="project" value="InterPro"/>
</dbReference>
<sequence>MASPPTSEYQRLENGLAHNKAKGGEEMLAGLDRHGYLFGKKITNSLSPYLHGVIYKELDLNWAQVRLDSDDISAFLKLIRHPQFYGASVTMPNKVAIIPHLDELTPECRDVGACNTIFLRTGADGKRLYCGANTDVIGIRDSFYRNTDESTFVNRPAMVIGGGGAARSAVYALRKCMGVGNIYIVNRDDAEVDAVLRECQSKGFGDSLIRVNTVEKAMKVVAPGAIVACVPDFAPKTEAERRTREIIATILGKEDKGVMLEMCYNPTPFTRLGALAEGLGWKDRYWTGKEVNDLPVKKVQSAIADALIRAPRANL</sequence>
<dbReference type="SUPFAM" id="SSF53223">
    <property type="entry name" value="Aminoacid dehydrogenase-like, N-terminal domain"/>
    <property type="match status" value="1"/>
</dbReference>
<dbReference type="PANTHER" id="PTHR21089:SF1">
    <property type="entry name" value="BIFUNCTIONAL 3-DEHYDROQUINATE DEHYDRATASE_SHIKIMATE DEHYDROGENASE, CHLOROPLASTIC"/>
    <property type="match status" value="1"/>
</dbReference>
<dbReference type="AlphaFoldDB" id="A0AAE8MUA7"/>
<dbReference type="Gene3D" id="3.40.50.720">
    <property type="entry name" value="NAD(P)-binding Rossmann-like Domain"/>
    <property type="match status" value="1"/>
</dbReference>
<dbReference type="SUPFAM" id="SSF51735">
    <property type="entry name" value="NAD(P)-binding Rossmann-fold domains"/>
    <property type="match status" value="1"/>
</dbReference>
<keyword evidence="3" id="KW-1185">Reference proteome</keyword>
<dbReference type="PANTHER" id="PTHR21089">
    <property type="entry name" value="SHIKIMATE DEHYDROGENASE"/>
    <property type="match status" value="1"/>
</dbReference>
<name>A0AAE8MUA7_9PEZI</name>
<dbReference type="Gene3D" id="3.40.50.10860">
    <property type="entry name" value="Leucine Dehydrogenase, chain A, domain 1"/>
    <property type="match status" value="1"/>
</dbReference>
<proteinExistence type="predicted"/>
<feature type="domain" description="Shikimate dehydrogenase substrate binding N-terminal" evidence="1">
    <location>
        <begin position="37"/>
        <end position="117"/>
    </location>
</feature>
<organism evidence="2 3">
    <name type="scientific">Cephalotrichum gorgonifer</name>
    <dbReference type="NCBI Taxonomy" id="2041049"/>
    <lineage>
        <taxon>Eukaryota</taxon>
        <taxon>Fungi</taxon>
        <taxon>Dikarya</taxon>
        <taxon>Ascomycota</taxon>
        <taxon>Pezizomycotina</taxon>
        <taxon>Sordariomycetes</taxon>
        <taxon>Hypocreomycetidae</taxon>
        <taxon>Microascales</taxon>
        <taxon>Microascaceae</taxon>
        <taxon>Cephalotrichum</taxon>
    </lineage>
</organism>
<dbReference type="Pfam" id="PF08501">
    <property type="entry name" value="Shikimate_dh_N"/>
    <property type="match status" value="1"/>
</dbReference>
<comment type="caution">
    <text evidence="2">The sequence shown here is derived from an EMBL/GenBank/DDBJ whole genome shotgun (WGS) entry which is preliminary data.</text>
</comment>
<dbReference type="Proteomes" id="UP001187682">
    <property type="component" value="Unassembled WGS sequence"/>
</dbReference>
<reference evidence="2" key="1">
    <citation type="submission" date="2018-03" db="EMBL/GenBank/DDBJ databases">
        <authorList>
            <person name="Guldener U."/>
        </authorList>
    </citation>
    <scope>NUCLEOTIDE SEQUENCE</scope>
</reference>
<evidence type="ECO:0000313" key="2">
    <source>
        <dbReference type="EMBL" id="SPN99291.1"/>
    </source>
</evidence>
<dbReference type="InterPro" id="IPR013708">
    <property type="entry name" value="Shikimate_DH-bd_N"/>
</dbReference>
<dbReference type="EMBL" id="ONZQ02000002">
    <property type="protein sequence ID" value="SPN99291.1"/>
    <property type="molecule type" value="Genomic_DNA"/>
</dbReference>
<evidence type="ECO:0000259" key="1">
    <source>
        <dbReference type="Pfam" id="PF08501"/>
    </source>
</evidence>
<dbReference type="InterPro" id="IPR046346">
    <property type="entry name" value="Aminoacid_DH-like_N_sf"/>
</dbReference>
<accession>A0AAE8MUA7</accession>
<dbReference type="InterPro" id="IPR022893">
    <property type="entry name" value="Shikimate_DH_fam"/>
</dbReference>
<protein>
    <submittedName>
        <fullName evidence="2">Related to ARO1 - arom pentafunctional enzyme</fullName>
    </submittedName>
</protein>
<dbReference type="GO" id="GO:0009423">
    <property type="term" value="P:chorismate biosynthetic process"/>
    <property type="evidence" value="ECO:0007669"/>
    <property type="project" value="TreeGrafter"/>
</dbReference>
<evidence type="ECO:0000313" key="3">
    <source>
        <dbReference type="Proteomes" id="UP001187682"/>
    </source>
</evidence>